<evidence type="ECO:0000313" key="9">
    <source>
        <dbReference type="Proteomes" id="UP000703661"/>
    </source>
</evidence>
<dbReference type="CDD" id="cd11041">
    <property type="entry name" value="CYP503A1-like"/>
    <property type="match status" value="1"/>
</dbReference>
<dbReference type="SUPFAM" id="SSF48264">
    <property type="entry name" value="Cytochrome P450"/>
    <property type="match status" value="1"/>
</dbReference>
<dbReference type="GO" id="GO:0020037">
    <property type="term" value="F:heme binding"/>
    <property type="evidence" value="ECO:0007669"/>
    <property type="project" value="InterPro"/>
</dbReference>
<dbReference type="Proteomes" id="UP000703661">
    <property type="component" value="Unassembled WGS sequence"/>
</dbReference>
<evidence type="ECO:0000313" key="8">
    <source>
        <dbReference type="EMBL" id="KAG0007718.1"/>
    </source>
</evidence>
<keyword evidence="6" id="KW-0503">Monooxygenase</keyword>
<evidence type="ECO:0000256" key="5">
    <source>
        <dbReference type="PIRSR" id="PIRSR602403-1"/>
    </source>
</evidence>
<keyword evidence="3 5" id="KW-0479">Metal-binding</keyword>
<dbReference type="Gene3D" id="1.10.630.10">
    <property type="entry name" value="Cytochrome P450"/>
    <property type="match status" value="1"/>
</dbReference>
<dbReference type="InterPro" id="IPR017972">
    <property type="entry name" value="Cyt_P450_CS"/>
</dbReference>
<dbReference type="InterPro" id="IPR002403">
    <property type="entry name" value="Cyt_P450_E_grp-IV"/>
</dbReference>
<dbReference type="PANTHER" id="PTHR46206:SF7">
    <property type="entry name" value="P450, PUTATIVE (EUROFUNG)-RELATED"/>
    <property type="match status" value="1"/>
</dbReference>
<dbReference type="GO" id="GO:0004497">
    <property type="term" value="F:monooxygenase activity"/>
    <property type="evidence" value="ECO:0007669"/>
    <property type="project" value="UniProtKB-KW"/>
</dbReference>
<evidence type="ECO:0000256" key="3">
    <source>
        <dbReference type="ARBA" id="ARBA00022723"/>
    </source>
</evidence>
<dbReference type="InterPro" id="IPR001128">
    <property type="entry name" value="Cyt_P450"/>
</dbReference>
<organism evidence="8 9">
    <name type="scientific">Entomortierella chlamydospora</name>
    <dbReference type="NCBI Taxonomy" id="101097"/>
    <lineage>
        <taxon>Eukaryota</taxon>
        <taxon>Fungi</taxon>
        <taxon>Fungi incertae sedis</taxon>
        <taxon>Mucoromycota</taxon>
        <taxon>Mortierellomycotina</taxon>
        <taxon>Mortierellomycetes</taxon>
        <taxon>Mortierellales</taxon>
        <taxon>Mortierellaceae</taxon>
        <taxon>Entomortierella</taxon>
    </lineage>
</organism>
<dbReference type="PROSITE" id="PS00086">
    <property type="entry name" value="CYTOCHROME_P450"/>
    <property type="match status" value="1"/>
</dbReference>
<dbReference type="GO" id="GO:0016705">
    <property type="term" value="F:oxidoreductase activity, acting on paired donors, with incorporation or reduction of molecular oxygen"/>
    <property type="evidence" value="ECO:0007669"/>
    <property type="project" value="InterPro"/>
</dbReference>
<evidence type="ECO:0000256" key="7">
    <source>
        <dbReference type="SAM" id="MobiDB-lite"/>
    </source>
</evidence>
<comment type="cofactor">
    <cofactor evidence="1 5">
        <name>heme</name>
        <dbReference type="ChEBI" id="CHEBI:30413"/>
    </cofactor>
</comment>
<dbReference type="PANTHER" id="PTHR46206">
    <property type="entry name" value="CYTOCHROME P450"/>
    <property type="match status" value="1"/>
</dbReference>
<accession>A0A9P6SW39</accession>
<evidence type="ECO:0008006" key="10">
    <source>
        <dbReference type="Google" id="ProtNLM"/>
    </source>
</evidence>
<name>A0A9P6SW39_9FUNG</name>
<sequence>MLTLVSTSAIASPSDLIRVAVPIGVGIASAAYLTMKAMNKYDSSNADMPIPTVRIRPGDTSNDAEYDEDNDLFLARCEEEYGLVFNCSMKNQYLTVISGSLVREIFMTEELNFMDAVDEINGFRTFETSVLKSKHGPDSREIHEIVRDDITPFLPMFIPRIMEQLTTIVDDQLGHCENKLIEKPLGIFQDMVAGAMANVFMGPKIAKDPKVIDSFIQCTYDFAEVVGKDNNKKFWRRFKIRTKYGYMNPLQKHVRILTDAAAPVVLERRREETEAAENGVEYVRPLDILQRLLDNFDKYGFVDLEDICGHLLILVIASVHTTSDSSSNMCYYLAAFPECIDTLYHEQQQVLDQIEKERQASRQKKLESGEVVTEQGFEDTELDPKNDRDLSTSAIKRMVYMDSFIREILRCRTERLSLAHLARSDVKLSNGMVIPKGRQVHVNIRSVHQGFDNQDEDPTEFRPWRFVGKPKSATKISKDFLRFGMGRHACPGRFLAILEMKAIGSVIVSKYSKIEIQDRSKTKKALFCELGIPADTGLIFTSRH</sequence>
<comment type="caution">
    <text evidence="8">The sequence shown here is derived from an EMBL/GenBank/DDBJ whole genome shotgun (WGS) entry which is preliminary data.</text>
</comment>
<dbReference type="OrthoDB" id="1844152at2759"/>
<dbReference type="EMBL" id="JAAAID010002214">
    <property type="protein sequence ID" value="KAG0007718.1"/>
    <property type="molecule type" value="Genomic_DNA"/>
</dbReference>
<evidence type="ECO:0000256" key="2">
    <source>
        <dbReference type="ARBA" id="ARBA00010617"/>
    </source>
</evidence>
<reference evidence="8" key="1">
    <citation type="journal article" date="2020" name="Fungal Divers.">
        <title>Resolving the Mortierellaceae phylogeny through synthesis of multi-gene phylogenetics and phylogenomics.</title>
        <authorList>
            <person name="Vandepol N."/>
            <person name="Liber J."/>
            <person name="Desiro A."/>
            <person name="Na H."/>
            <person name="Kennedy M."/>
            <person name="Barry K."/>
            <person name="Grigoriev I.V."/>
            <person name="Miller A.N."/>
            <person name="O'Donnell K."/>
            <person name="Stajich J.E."/>
            <person name="Bonito G."/>
        </authorList>
    </citation>
    <scope>NUCLEOTIDE SEQUENCE</scope>
    <source>
        <strain evidence="8">NRRL 2769</strain>
    </source>
</reference>
<dbReference type="AlphaFoldDB" id="A0A9P6SW39"/>
<evidence type="ECO:0000256" key="4">
    <source>
        <dbReference type="ARBA" id="ARBA00023004"/>
    </source>
</evidence>
<feature type="region of interest" description="Disordered" evidence="7">
    <location>
        <begin position="361"/>
        <end position="385"/>
    </location>
</feature>
<proteinExistence type="inferred from homology"/>
<evidence type="ECO:0000256" key="6">
    <source>
        <dbReference type="RuleBase" id="RU000461"/>
    </source>
</evidence>
<dbReference type="InterPro" id="IPR036396">
    <property type="entry name" value="Cyt_P450_sf"/>
</dbReference>
<evidence type="ECO:0000256" key="1">
    <source>
        <dbReference type="ARBA" id="ARBA00001971"/>
    </source>
</evidence>
<gene>
    <name evidence="8" type="ORF">BGZ80_004325</name>
</gene>
<dbReference type="Pfam" id="PF00067">
    <property type="entry name" value="p450"/>
    <property type="match status" value="2"/>
</dbReference>
<keyword evidence="5 6" id="KW-0349">Heme</keyword>
<keyword evidence="9" id="KW-1185">Reference proteome</keyword>
<keyword evidence="4 5" id="KW-0408">Iron</keyword>
<keyword evidence="6" id="KW-0560">Oxidoreductase</keyword>
<comment type="similarity">
    <text evidence="2 6">Belongs to the cytochrome P450 family.</text>
</comment>
<feature type="binding site" description="axial binding residue" evidence="5">
    <location>
        <position position="490"/>
    </location>
    <ligand>
        <name>heme</name>
        <dbReference type="ChEBI" id="CHEBI:30413"/>
    </ligand>
    <ligandPart>
        <name>Fe</name>
        <dbReference type="ChEBI" id="CHEBI:18248"/>
    </ligandPart>
</feature>
<dbReference type="GO" id="GO:0005506">
    <property type="term" value="F:iron ion binding"/>
    <property type="evidence" value="ECO:0007669"/>
    <property type="project" value="InterPro"/>
</dbReference>
<protein>
    <recommendedName>
        <fullName evidence="10">Cytochrome p450</fullName>
    </recommendedName>
</protein>
<dbReference type="PRINTS" id="PR00465">
    <property type="entry name" value="EP450IV"/>
</dbReference>